<accession>A0A2P2I9Q8</accession>
<keyword evidence="8" id="KW-0804">Transcription</keyword>
<dbReference type="FunFam" id="1.10.10.10:FF:000003">
    <property type="entry name" value="Paired box protein Pax-6"/>
    <property type="match status" value="1"/>
</dbReference>
<dbReference type="Gene3D" id="1.10.10.60">
    <property type="entry name" value="Homeodomain-like"/>
    <property type="match status" value="1"/>
</dbReference>
<dbReference type="Gene3D" id="1.10.10.10">
    <property type="entry name" value="Winged helix-like DNA-binding domain superfamily/Winged helix DNA-binding domain"/>
    <property type="match status" value="1"/>
</dbReference>
<dbReference type="PROSITE" id="PS50071">
    <property type="entry name" value="HOMEOBOX_2"/>
    <property type="match status" value="1"/>
</dbReference>
<sequence length="874" mass="93994">MAEIAQTCNKNNNEFKNHPTAIDNNNSSSENNNSCISVSISSSSKYSDNTSNNSSISTVDAQLLSRFHSENTSNSNPGGVGLTLREIYFRSLSAITETQKIVYQNSIPAIPITLSVNLSTTAPISPPGTTTETTSLKLPQLSTNSSKPNNIALNTNTSSVQTSNLQEPNSIGVNTSPNISTNTSTPLDLSKLENLSATMPAFPTNPITSISVSTGNHANSINATGRLASTSVVTSNSGSVAASLFPALASGIVMGSGGCGPTAPSLSALRQYELATQLVSQQGAVTKLLGALRPPGMIGGSKPKVATPQVVNKIEGYKRENPTIFAWEIREKLITDTVCTNSTAPSVSSINRILRNRAAERAAADFARAAGYGLYNPYAAVAAAAFPWASHASLLASLPLGAAVAAAAQDAGAKDATAVSAAASTDVDATKCAQHSPSSGSDSPNSRHEEDSGRSSAGIGPNMVLSLPPPGTQPPFGSTFGSLMANNTADSRFRRNRTTFNAEQLDELEKEFEKTHYPDLPTREKMAAKTVLSEARVQVWFSNRRAKWRRHQQVGVNRNYNYDGDHDQHLQSPRPNSPYSEEERLTPVDEDATSLPSPCTSVCSKSPSNVTTLGEEPLHPQHPEDGALNLSTRTPQSPPTAQSATEQPQQHPSFLHQHHFYPRSQATAPAFSVQPSLLTTPLQGLASRPPPDLLPAASLLSRPPLHLTHDLTLTPLSQYNALAQQILKNPALAVQGLSHAQALSLMSSLHLAQVQHHERMTSPQQDLRKNESHDESDIEVTDPEDADETHIHRSKEIDEKFEDNIIRGIRARHIREADSEVQDLSIKKRKIEFTNEEDIPELKIKINSEDKSIVSRQSDFLEIVCRNSAQAECK</sequence>
<dbReference type="InterPro" id="IPR001523">
    <property type="entry name" value="Paired_dom"/>
</dbReference>
<comment type="similarity">
    <text evidence="2">Belongs to the paired homeobox family.</text>
</comment>
<dbReference type="InterPro" id="IPR036388">
    <property type="entry name" value="WH-like_DNA-bd_sf"/>
</dbReference>
<comment type="subcellular location">
    <subcellularLocation>
        <location evidence="1 10 11">Nucleus</location>
    </subcellularLocation>
</comment>
<dbReference type="EMBL" id="IACF01005162">
    <property type="protein sequence ID" value="LAB70748.1"/>
    <property type="molecule type" value="mRNA"/>
</dbReference>
<reference evidence="15" key="1">
    <citation type="journal article" date="2018" name="Biosci. Biotechnol. Biochem.">
        <title>Polysaccharide hydrolase of the hadal zone amphipods Hirondellea gigas.</title>
        <authorList>
            <person name="Kobayashi H."/>
            <person name="Nagahama T."/>
            <person name="Arai W."/>
            <person name="Sasagawa Y."/>
            <person name="Umeda M."/>
            <person name="Hayashi T."/>
            <person name="Nikaido I."/>
            <person name="Watanabe H."/>
            <person name="Oguri K."/>
            <person name="Kitazato H."/>
            <person name="Fujioka K."/>
            <person name="Kido Y."/>
            <person name="Takami H."/>
        </authorList>
    </citation>
    <scope>NUCLEOTIDE SEQUENCE</scope>
    <source>
        <tissue evidence="15">Whole body</tissue>
    </source>
</reference>
<keyword evidence="6 10" id="KW-0238">DNA-binding</keyword>
<dbReference type="Pfam" id="PF00292">
    <property type="entry name" value="PAX"/>
    <property type="match status" value="1"/>
</dbReference>
<dbReference type="Pfam" id="PF00046">
    <property type="entry name" value="Homeodomain"/>
    <property type="match status" value="1"/>
</dbReference>
<evidence type="ECO:0000256" key="5">
    <source>
        <dbReference type="ARBA" id="ARBA00023015"/>
    </source>
</evidence>
<dbReference type="InterPro" id="IPR009057">
    <property type="entry name" value="Homeodomain-like_sf"/>
</dbReference>
<feature type="compositionally biased region" description="Low complexity" evidence="12">
    <location>
        <begin position="424"/>
        <end position="444"/>
    </location>
</feature>
<feature type="compositionally biased region" description="Polar residues" evidence="12">
    <location>
        <begin position="594"/>
        <end position="612"/>
    </location>
</feature>
<feature type="DNA-binding region" description="Homeobox" evidence="10">
    <location>
        <begin position="493"/>
        <end position="552"/>
    </location>
</feature>
<dbReference type="SMART" id="SM00389">
    <property type="entry name" value="HOX"/>
    <property type="match status" value="1"/>
</dbReference>
<keyword evidence="7 10" id="KW-0371">Homeobox</keyword>
<feature type="compositionally biased region" description="Polar residues" evidence="12">
    <location>
        <begin position="629"/>
        <end position="652"/>
    </location>
</feature>
<evidence type="ECO:0000259" key="14">
    <source>
        <dbReference type="PROSITE" id="PS51057"/>
    </source>
</evidence>
<keyword evidence="4" id="KW-0563">Paired box</keyword>
<dbReference type="GO" id="GO:0000981">
    <property type="term" value="F:DNA-binding transcription factor activity, RNA polymerase II-specific"/>
    <property type="evidence" value="ECO:0007669"/>
    <property type="project" value="InterPro"/>
</dbReference>
<feature type="compositionally biased region" description="Polar residues" evidence="12">
    <location>
        <begin position="1"/>
        <end position="14"/>
    </location>
</feature>
<evidence type="ECO:0000256" key="7">
    <source>
        <dbReference type="ARBA" id="ARBA00023155"/>
    </source>
</evidence>
<dbReference type="InterPro" id="IPR017970">
    <property type="entry name" value="Homeobox_CS"/>
</dbReference>
<dbReference type="PANTHER" id="PTHR45636:SF50">
    <property type="entry name" value="EYEGONE, ISOFORM A-RELATED"/>
    <property type="match status" value="1"/>
</dbReference>
<feature type="domain" description="Homeobox" evidence="13">
    <location>
        <begin position="491"/>
        <end position="551"/>
    </location>
</feature>
<dbReference type="PANTHER" id="PTHR45636">
    <property type="entry name" value="PAIRED BOX PROTEIN PAX-6-RELATED-RELATED"/>
    <property type="match status" value="1"/>
</dbReference>
<evidence type="ECO:0000256" key="12">
    <source>
        <dbReference type="SAM" id="MobiDB-lite"/>
    </source>
</evidence>
<evidence type="ECO:0000256" key="1">
    <source>
        <dbReference type="ARBA" id="ARBA00004123"/>
    </source>
</evidence>
<evidence type="ECO:0000256" key="6">
    <source>
        <dbReference type="ARBA" id="ARBA00023125"/>
    </source>
</evidence>
<feature type="compositionally biased region" description="Basic and acidic residues" evidence="12">
    <location>
        <begin position="755"/>
        <end position="775"/>
    </location>
</feature>
<evidence type="ECO:0000256" key="3">
    <source>
        <dbReference type="ARBA" id="ARBA00022473"/>
    </source>
</evidence>
<evidence type="ECO:0000256" key="2">
    <source>
        <dbReference type="ARBA" id="ARBA00005733"/>
    </source>
</evidence>
<feature type="region of interest" description="Disordered" evidence="12">
    <location>
        <begin position="1"/>
        <end position="32"/>
    </location>
</feature>
<organism evidence="15">
    <name type="scientific">Hirondellea gigas</name>
    <dbReference type="NCBI Taxonomy" id="1518452"/>
    <lineage>
        <taxon>Eukaryota</taxon>
        <taxon>Metazoa</taxon>
        <taxon>Ecdysozoa</taxon>
        <taxon>Arthropoda</taxon>
        <taxon>Crustacea</taxon>
        <taxon>Multicrustacea</taxon>
        <taxon>Malacostraca</taxon>
        <taxon>Eumalacostraca</taxon>
        <taxon>Peracarida</taxon>
        <taxon>Amphipoda</taxon>
        <taxon>Amphilochidea</taxon>
        <taxon>Lysianassida</taxon>
        <taxon>Lysianassidira</taxon>
        <taxon>Lysianassoidea</taxon>
        <taxon>Lysianassidae</taxon>
        <taxon>Hirondellea</taxon>
    </lineage>
</organism>
<feature type="compositionally biased region" description="Acidic residues" evidence="12">
    <location>
        <begin position="776"/>
        <end position="787"/>
    </location>
</feature>
<evidence type="ECO:0000256" key="11">
    <source>
        <dbReference type="RuleBase" id="RU000682"/>
    </source>
</evidence>
<feature type="domain" description="Paired" evidence="14">
    <location>
        <begin position="236"/>
        <end position="357"/>
    </location>
</feature>
<protein>
    <submittedName>
        <fullName evidence="15">Nuclear pore complex protein DDB_G0274915-like</fullName>
    </submittedName>
</protein>
<dbReference type="SMART" id="SM00351">
    <property type="entry name" value="PAX"/>
    <property type="match status" value="1"/>
</dbReference>
<keyword evidence="9 10" id="KW-0539">Nucleus</keyword>
<keyword evidence="3" id="KW-0217">Developmental protein</keyword>
<dbReference type="PROSITE" id="PS00027">
    <property type="entry name" value="HOMEOBOX_1"/>
    <property type="match status" value="1"/>
</dbReference>
<dbReference type="FunFam" id="1.10.10.60:FF:000307">
    <property type="entry name" value="Eyegone, isoform A"/>
    <property type="match status" value="1"/>
</dbReference>
<feature type="region of interest" description="Disordered" evidence="12">
    <location>
        <begin position="754"/>
        <end position="789"/>
    </location>
</feature>
<evidence type="ECO:0000256" key="4">
    <source>
        <dbReference type="ARBA" id="ARBA00022724"/>
    </source>
</evidence>
<feature type="region of interest" description="Disordered" evidence="12">
    <location>
        <begin position="424"/>
        <end position="483"/>
    </location>
</feature>
<dbReference type="InterPro" id="IPR001356">
    <property type="entry name" value="HD"/>
</dbReference>
<evidence type="ECO:0000259" key="13">
    <source>
        <dbReference type="PROSITE" id="PS50071"/>
    </source>
</evidence>
<dbReference type="CDD" id="cd00086">
    <property type="entry name" value="homeodomain"/>
    <property type="match status" value="1"/>
</dbReference>
<feature type="region of interest" description="Disordered" evidence="12">
    <location>
        <begin position="125"/>
        <end position="150"/>
    </location>
</feature>
<evidence type="ECO:0000256" key="9">
    <source>
        <dbReference type="ARBA" id="ARBA00023242"/>
    </source>
</evidence>
<feature type="region of interest" description="Disordered" evidence="12">
    <location>
        <begin position="557"/>
        <end position="652"/>
    </location>
</feature>
<dbReference type="InterPro" id="IPR043565">
    <property type="entry name" value="PAX_fam"/>
</dbReference>
<dbReference type="GO" id="GO:0005634">
    <property type="term" value="C:nucleus"/>
    <property type="evidence" value="ECO:0007669"/>
    <property type="project" value="UniProtKB-SubCell"/>
</dbReference>
<keyword evidence="5" id="KW-0805">Transcription regulation</keyword>
<dbReference type="AlphaFoldDB" id="A0A2P2I9Q8"/>
<evidence type="ECO:0000256" key="8">
    <source>
        <dbReference type="ARBA" id="ARBA00023163"/>
    </source>
</evidence>
<dbReference type="PROSITE" id="PS51057">
    <property type="entry name" value="PAIRED_2"/>
    <property type="match status" value="1"/>
</dbReference>
<dbReference type="SUPFAM" id="SSF46689">
    <property type="entry name" value="Homeodomain-like"/>
    <property type="match status" value="2"/>
</dbReference>
<feature type="compositionally biased region" description="Polar residues" evidence="12">
    <location>
        <begin position="570"/>
        <end position="579"/>
    </location>
</feature>
<dbReference type="GO" id="GO:0000978">
    <property type="term" value="F:RNA polymerase II cis-regulatory region sequence-specific DNA binding"/>
    <property type="evidence" value="ECO:0007669"/>
    <property type="project" value="TreeGrafter"/>
</dbReference>
<evidence type="ECO:0000256" key="10">
    <source>
        <dbReference type="PROSITE-ProRule" id="PRU00108"/>
    </source>
</evidence>
<feature type="compositionally biased region" description="Basic and acidic residues" evidence="12">
    <location>
        <begin position="616"/>
        <end position="625"/>
    </location>
</feature>
<evidence type="ECO:0000313" key="15">
    <source>
        <dbReference type="EMBL" id="LAB70748.1"/>
    </source>
</evidence>
<proteinExistence type="evidence at transcript level"/>
<name>A0A2P2I9Q8_9CRUS</name>